<keyword evidence="2" id="KW-1185">Reference proteome</keyword>
<reference evidence="1 2" key="1">
    <citation type="submission" date="2020-03" db="EMBL/GenBank/DDBJ databases">
        <title>Whole genome shotgun sequence of Phytohabitans rumicis NBRC 108638.</title>
        <authorList>
            <person name="Komaki H."/>
            <person name="Tamura T."/>
        </authorList>
    </citation>
    <scope>NUCLEOTIDE SEQUENCE [LARGE SCALE GENOMIC DNA]</scope>
    <source>
        <strain evidence="1 2">NBRC 108638</strain>
    </source>
</reference>
<protein>
    <submittedName>
        <fullName evidence="1">Uncharacterized protein</fullName>
    </submittedName>
</protein>
<dbReference type="AlphaFoldDB" id="A0A6V8L9Q5"/>
<evidence type="ECO:0000313" key="1">
    <source>
        <dbReference type="EMBL" id="GFJ91531.1"/>
    </source>
</evidence>
<proteinExistence type="predicted"/>
<evidence type="ECO:0000313" key="2">
    <source>
        <dbReference type="Proteomes" id="UP000482960"/>
    </source>
</evidence>
<dbReference type="EMBL" id="BLPG01000001">
    <property type="protein sequence ID" value="GFJ91531.1"/>
    <property type="molecule type" value="Genomic_DNA"/>
</dbReference>
<reference evidence="1 2" key="2">
    <citation type="submission" date="2020-03" db="EMBL/GenBank/DDBJ databases">
        <authorList>
            <person name="Ichikawa N."/>
            <person name="Kimura A."/>
            <person name="Kitahashi Y."/>
            <person name="Uohara A."/>
        </authorList>
    </citation>
    <scope>NUCLEOTIDE SEQUENCE [LARGE SCALE GENOMIC DNA]</scope>
    <source>
        <strain evidence="1 2">NBRC 108638</strain>
    </source>
</reference>
<gene>
    <name evidence="1" type="ORF">Prum_051730</name>
</gene>
<dbReference type="Pfam" id="PF20060">
    <property type="entry name" value="DUF6459"/>
    <property type="match status" value="1"/>
</dbReference>
<dbReference type="Proteomes" id="UP000482960">
    <property type="component" value="Unassembled WGS sequence"/>
</dbReference>
<comment type="caution">
    <text evidence="1">The sequence shown here is derived from an EMBL/GenBank/DDBJ whole genome shotgun (WGS) entry which is preliminary data.</text>
</comment>
<accession>A0A6V8L9Q5</accession>
<organism evidence="1 2">
    <name type="scientific">Phytohabitans rumicis</name>
    <dbReference type="NCBI Taxonomy" id="1076125"/>
    <lineage>
        <taxon>Bacteria</taxon>
        <taxon>Bacillati</taxon>
        <taxon>Actinomycetota</taxon>
        <taxon>Actinomycetes</taxon>
        <taxon>Micromonosporales</taxon>
        <taxon>Micromonosporaceae</taxon>
    </lineage>
</organism>
<sequence length="82" mass="9316">MVVEQVSACLDRADTLRRARQQARSIRRPSAFVQLKQIRVCEPRPGVAEVAAALALAERTWALAYRLERRRGAWLCTAIRLV</sequence>
<dbReference type="InterPro" id="IPR045596">
    <property type="entry name" value="DUF6459"/>
</dbReference>
<name>A0A6V8L9Q5_9ACTN</name>